<dbReference type="SUPFAM" id="SSF56784">
    <property type="entry name" value="HAD-like"/>
    <property type="match status" value="1"/>
</dbReference>
<dbReference type="Gene3D" id="3.30.70.1020">
    <property type="entry name" value="Trehalose-6-phosphate phosphatase related protein, domain 2"/>
    <property type="match status" value="1"/>
</dbReference>
<comment type="catalytic activity">
    <reaction evidence="1">
        <text>alpha,alpha-trehalose 6-phosphate + H2O = alpha,alpha-trehalose + phosphate</text>
        <dbReference type="Rhea" id="RHEA:23420"/>
        <dbReference type="ChEBI" id="CHEBI:15377"/>
        <dbReference type="ChEBI" id="CHEBI:16551"/>
        <dbReference type="ChEBI" id="CHEBI:43474"/>
        <dbReference type="ChEBI" id="CHEBI:58429"/>
        <dbReference type="EC" id="3.1.3.12"/>
    </reaction>
</comment>
<comment type="similarity">
    <text evidence="1">Belongs to the trehalose phosphatase family.</text>
</comment>
<gene>
    <name evidence="2" type="primary">otsB</name>
    <name evidence="2" type="ORF">AXFE_10800</name>
</gene>
<accession>A0A0D8HJ82</accession>
<sequence length="273" mass="30558">MLDDLDAVLLEFANASRTVGESVGFIFDFDGTLAPIVESPSKARMHPLFVPLLRRIISSYDLAIVSGRPIDFLLEQFKFLASQTSNFRVRLFGHYGFESSDLEGLSIERRVIPAGELEKLEEFRNRWKRMSFPEVAFEDKGVSFGLHYRGAPQIRQPLGAWISQELAQLQGLIIRPGKMVFEVAPASMPSKEVVVNELLSFTPRVVFSGDDYGDLGVFRLLRLDNYSKRCLSILVANASETPDELAETCDLKTQSPAELALVIDRLLGLLDQS</sequence>
<dbReference type="Pfam" id="PF02358">
    <property type="entry name" value="Trehalose_PPase"/>
    <property type="match status" value="1"/>
</dbReference>
<keyword evidence="1 2" id="KW-0378">Hydrolase</keyword>
<comment type="pathway">
    <text evidence="1">Glycan biosynthesis; trehalose biosynthesis.</text>
</comment>
<keyword evidence="3" id="KW-1185">Reference proteome</keyword>
<dbReference type="InterPro" id="IPR003337">
    <property type="entry name" value="Trehalose_PPase"/>
</dbReference>
<dbReference type="EMBL" id="JXYS01000026">
    <property type="protein sequence ID" value="KJF17983.1"/>
    <property type="molecule type" value="Genomic_DNA"/>
</dbReference>
<dbReference type="STRING" id="1280514.AXFE_10800"/>
<evidence type="ECO:0000313" key="3">
    <source>
        <dbReference type="Proteomes" id="UP000032360"/>
    </source>
</evidence>
<dbReference type="InterPro" id="IPR023214">
    <property type="entry name" value="HAD_sf"/>
</dbReference>
<proteinExistence type="inferred from homology"/>
<keyword evidence="1" id="KW-0460">Magnesium</keyword>
<comment type="cofactor">
    <cofactor evidence="1">
        <name>Mg(2+)</name>
        <dbReference type="ChEBI" id="CHEBI:18420"/>
    </cofactor>
</comment>
<evidence type="ECO:0000256" key="1">
    <source>
        <dbReference type="RuleBase" id="RU361117"/>
    </source>
</evidence>
<evidence type="ECO:0000313" key="2">
    <source>
        <dbReference type="EMBL" id="KJF17983.1"/>
    </source>
</evidence>
<dbReference type="GO" id="GO:0046872">
    <property type="term" value="F:metal ion binding"/>
    <property type="evidence" value="ECO:0007669"/>
    <property type="project" value="UniProtKB-KW"/>
</dbReference>
<name>A0A0D8HJ82_9ACTN</name>
<comment type="caution">
    <text evidence="2">The sequence shown here is derived from an EMBL/GenBank/DDBJ whole genome shotgun (WGS) entry which is preliminary data.</text>
</comment>
<reference evidence="2 3" key="1">
    <citation type="submission" date="2015-01" db="EMBL/GenBank/DDBJ databases">
        <title>Draft genome of the acidophilic iron oxidizer Acidithrix ferrooxidans strain Py-F3.</title>
        <authorList>
            <person name="Poehlein A."/>
            <person name="Eisen S."/>
            <person name="Schloemann M."/>
            <person name="Johnson B.D."/>
            <person name="Daniel R."/>
            <person name="Muehling M."/>
        </authorList>
    </citation>
    <scope>NUCLEOTIDE SEQUENCE [LARGE SCALE GENOMIC DNA]</scope>
    <source>
        <strain evidence="2 3">Py-F3</strain>
    </source>
</reference>
<dbReference type="NCBIfam" id="TIGR00685">
    <property type="entry name" value="T6PP"/>
    <property type="match status" value="1"/>
</dbReference>
<comment type="function">
    <text evidence="1">Removes the phosphate from trehalose 6-phosphate to produce free trehalose.</text>
</comment>
<dbReference type="GO" id="GO:0005992">
    <property type="term" value="P:trehalose biosynthetic process"/>
    <property type="evidence" value="ECO:0007669"/>
    <property type="project" value="UniProtKB-UniPathway"/>
</dbReference>
<dbReference type="RefSeq" id="WP_052604856.1">
    <property type="nucleotide sequence ID" value="NZ_JXYS01000026.1"/>
</dbReference>
<dbReference type="GO" id="GO:0004805">
    <property type="term" value="F:trehalose-phosphatase activity"/>
    <property type="evidence" value="ECO:0007669"/>
    <property type="project" value="UniProtKB-EC"/>
</dbReference>
<keyword evidence="1" id="KW-0479">Metal-binding</keyword>
<protein>
    <recommendedName>
        <fullName evidence="1">Trehalose 6-phosphate phosphatase</fullName>
        <ecNumber evidence="1">3.1.3.12</ecNumber>
    </recommendedName>
</protein>
<dbReference type="EC" id="3.1.3.12" evidence="1"/>
<dbReference type="Proteomes" id="UP000032360">
    <property type="component" value="Unassembled WGS sequence"/>
</dbReference>
<dbReference type="UniPathway" id="UPA00299"/>
<dbReference type="AlphaFoldDB" id="A0A0D8HJ82"/>
<dbReference type="OrthoDB" id="9816160at2"/>
<organism evidence="2 3">
    <name type="scientific">Acidithrix ferrooxidans</name>
    <dbReference type="NCBI Taxonomy" id="1280514"/>
    <lineage>
        <taxon>Bacteria</taxon>
        <taxon>Bacillati</taxon>
        <taxon>Actinomycetota</taxon>
        <taxon>Acidimicrobiia</taxon>
        <taxon>Acidimicrobiales</taxon>
        <taxon>Acidimicrobiaceae</taxon>
        <taxon>Acidithrix</taxon>
    </lineage>
</organism>
<dbReference type="InterPro" id="IPR036412">
    <property type="entry name" value="HAD-like_sf"/>
</dbReference>
<dbReference type="Gene3D" id="3.40.50.1000">
    <property type="entry name" value="HAD superfamily/HAD-like"/>
    <property type="match status" value="1"/>
</dbReference>